<dbReference type="Pfam" id="PF02743">
    <property type="entry name" value="dCache_1"/>
    <property type="match status" value="1"/>
</dbReference>
<dbReference type="InterPro" id="IPR029151">
    <property type="entry name" value="Sensor-like_sf"/>
</dbReference>
<organism evidence="13 14">
    <name type="scientific">Clostridium tanneri</name>
    <dbReference type="NCBI Taxonomy" id="3037988"/>
    <lineage>
        <taxon>Bacteria</taxon>
        <taxon>Bacillati</taxon>
        <taxon>Bacillota</taxon>
        <taxon>Clostridia</taxon>
        <taxon>Eubacteriales</taxon>
        <taxon>Clostridiaceae</taxon>
        <taxon>Clostridium</taxon>
    </lineage>
</organism>
<dbReference type="Pfam" id="PF00015">
    <property type="entry name" value="MCPsignal"/>
    <property type="match status" value="1"/>
</dbReference>
<dbReference type="PROSITE" id="PS50111">
    <property type="entry name" value="CHEMOTAXIS_TRANSDUC_2"/>
    <property type="match status" value="1"/>
</dbReference>
<feature type="domain" description="Methyl-accepting transducer" evidence="11">
    <location>
        <begin position="406"/>
        <end position="670"/>
    </location>
</feature>
<keyword evidence="2" id="KW-1003">Cell membrane</keyword>
<evidence type="ECO:0000256" key="5">
    <source>
        <dbReference type="ARBA" id="ARBA00022989"/>
    </source>
</evidence>
<feature type="transmembrane region" description="Helical" evidence="10">
    <location>
        <begin position="7"/>
        <end position="30"/>
    </location>
</feature>
<keyword evidence="5 10" id="KW-1133">Transmembrane helix</keyword>
<sequence>MKSIKNQLIFSAILLIIIPTLITNLIYSYYFSNNIKKNIIDNNKQLSSTIARSVKDFINKSYTLTQQMAQDKTTVDFNPEYQQQMLKKCLTNNSYFDLLYIQKTDGSQTARSSGELGNRANRWWFTQVMNDKKSFVSKSYYSVNGNTAVTSIFHPVLDSESNIIGIFGADIKLDSLQKLIENFGNGKDKYAFIIDSEGVVIAHPDKVQVSQLYNYKTLRKTVLLKDTSGNAIKDEKGNQKTQLEEIRVPVELKTIAEKALKGESGTAEYLDSNNVEVLSAYAPVSLSGDSKGWAVITVENKALAMSVVKATQVKIISIALLLLVIVSILVYILAGKFTKPIFNLTNLMQKASNGDLTVQSHYNSKSELGSLSANFNLMIAKIREFIASIQETSSLVASSSNSLVSTYEETAKCIEEISINISQVALSAEDQAASAVLGLETTAKLSEEITVMTSYMDEGKNSADTIYRVSSKGAKVIFSLEEVTEENNKVINHIVEVINSLNEKTNTIGTIADTITSISEETNLLALNAAIEAARAGDSGKGFAVVADEVRKLSESTALSSSSVKELISNIQKDIITAQNTIQSAESIVAKHNDAVSYTKDTFTEISSNIQEVVNKINTTAESLDTVILSRNQLLSSIDVVSKASKDMAMSSQQVSAITEEETASVQTISNLAKELSSMAERLEVSLKTFKIN</sequence>
<keyword evidence="7 9" id="KW-0807">Transducer</keyword>
<dbReference type="PROSITE" id="PS50885">
    <property type="entry name" value="HAMP"/>
    <property type="match status" value="1"/>
</dbReference>
<accession>A0ABU4JU93</accession>
<proteinExistence type="inferred from homology"/>
<evidence type="ECO:0000256" key="6">
    <source>
        <dbReference type="ARBA" id="ARBA00023136"/>
    </source>
</evidence>
<evidence type="ECO:0000259" key="12">
    <source>
        <dbReference type="PROSITE" id="PS50885"/>
    </source>
</evidence>
<dbReference type="CDD" id="cd18773">
    <property type="entry name" value="PDC1_HK_sensor"/>
    <property type="match status" value="1"/>
</dbReference>
<name>A0ABU4JU93_9CLOT</name>
<dbReference type="CDD" id="cd18774">
    <property type="entry name" value="PDC2_HK_sensor"/>
    <property type="match status" value="1"/>
</dbReference>
<dbReference type="SMART" id="SM00304">
    <property type="entry name" value="HAMP"/>
    <property type="match status" value="2"/>
</dbReference>
<keyword evidence="6 10" id="KW-0472">Membrane</keyword>
<feature type="domain" description="HAMP" evidence="12">
    <location>
        <begin position="335"/>
        <end position="387"/>
    </location>
</feature>
<evidence type="ECO:0000256" key="7">
    <source>
        <dbReference type="ARBA" id="ARBA00023224"/>
    </source>
</evidence>
<keyword evidence="14" id="KW-1185">Reference proteome</keyword>
<feature type="transmembrane region" description="Helical" evidence="10">
    <location>
        <begin position="315"/>
        <end position="334"/>
    </location>
</feature>
<comment type="subcellular location">
    <subcellularLocation>
        <location evidence="1">Cell membrane</location>
        <topology evidence="1">Multi-pass membrane protein</topology>
    </subcellularLocation>
</comment>
<keyword evidence="4 10" id="KW-0812">Transmembrane</keyword>
<dbReference type="EMBL" id="JARUJP010000012">
    <property type="protein sequence ID" value="MDW8801718.1"/>
    <property type="molecule type" value="Genomic_DNA"/>
</dbReference>
<dbReference type="CDD" id="cd06225">
    <property type="entry name" value="HAMP"/>
    <property type="match status" value="1"/>
</dbReference>
<dbReference type="InterPro" id="IPR033479">
    <property type="entry name" value="dCache_1"/>
</dbReference>
<dbReference type="InterPro" id="IPR004089">
    <property type="entry name" value="MCPsignal_dom"/>
</dbReference>
<dbReference type="SMART" id="SM00283">
    <property type="entry name" value="MA"/>
    <property type="match status" value="1"/>
</dbReference>
<evidence type="ECO:0000256" key="8">
    <source>
        <dbReference type="ARBA" id="ARBA00029447"/>
    </source>
</evidence>
<evidence type="ECO:0000256" key="4">
    <source>
        <dbReference type="ARBA" id="ARBA00022692"/>
    </source>
</evidence>
<evidence type="ECO:0000313" key="14">
    <source>
        <dbReference type="Proteomes" id="UP001281656"/>
    </source>
</evidence>
<dbReference type="Gene3D" id="3.30.450.20">
    <property type="entry name" value="PAS domain"/>
    <property type="match status" value="1"/>
</dbReference>
<dbReference type="InterPro" id="IPR003660">
    <property type="entry name" value="HAMP_dom"/>
</dbReference>
<dbReference type="SUPFAM" id="SSF103190">
    <property type="entry name" value="Sensory domain-like"/>
    <property type="match status" value="1"/>
</dbReference>
<comment type="caution">
    <text evidence="13">The sequence shown here is derived from an EMBL/GenBank/DDBJ whole genome shotgun (WGS) entry which is preliminary data.</text>
</comment>
<dbReference type="PANTHER" id="PTHR32089">
    <property type="entry name" value="METHYL-ACCEPTING CHEMOTAXIS PROTEIN MCPB"/>
    <property type="match status" value="1"/>
</dbReference>
<dbReference type="Gene3D" id="1.10.287.950">
    <property type="entry name" value="Methyl-accepting chemotaxis protein"/>
    <property type="match status" value="1"/>
</dbReference>
<keyword evidence="3" id="KW-0145">Chemotaxis</keyword>
<dbReference type="Proteomes" id="UP001281656">
    <property type="component" value="Unassembled WGS sequence"/>
</dbReference>
<reference evidence="13 14" key="1">
    <citation type="submission" date="2023-04" db="EMBL/GenBank/DDBJ databases">
        <title>Clostridium tannerae sp. nov., isolated from the fecal material of an alpaca.</title>
        <authorList>
            <person name="Miller S."/>
            <person name="Hendry M."/>
            <person name="King J."/>
            <person name="Sankaranarayanan K."/>
            <person name="Lawson P.A."/>
        </authorList>
    </citation>
    <scope>NUCLEOTIDE SEQUENCE [LARGE SCALE GENOMIC DNA]</scope>
    <source>
        <strain evidence="13 14">A1-XYC3</strain>
    </source>
</reference>
<gene>
    <name evidence="13" type="ORF">P8V03_11230</name>
</gene>
<evidence type="ECO:0000259" key="11">
    <source>
        <dbReference type="PROSITE" id="PS50111"/>
    </source>
</evidence>
<protein>
    <submittedName>
        <fullName evidence="13">Methyl-accepting chemotaxis protein</fullName>
    </submittedName>
</protein>
<evidence type="ECO:0000313" key="13">
    <source>
        <dbReference type="EMBL" id="MDW8801718.1"/>
    </source>
</evidence>
<comment type="similarity">
    <text evidence="8">Belongs to the methyl-accepting chemotaxis (MCP) protein family.</text>
</comment>
<dbReference type="Gene3D" id="6.10.340.10">
    <property type="match status" value="1"/>
</dbReference>
<evidence type="ECO:0000256" key="1">
    <source>
        <dbReference type="ARBA" id="ARBA00004651"/>
    </source>
</evidence>
<dbReference type="RefSeq" id="WP_318798178.1">
    <property type="nucleotide sequence ID" value="NZ_JARUJP010000012.1"/>
</dbReference>
<dbReference type="SUPFAM" id="SSF58104">
    <property type="entry name" value="Methyl-accepting chemotaxis protein (MCP) signaling domain"/>
    <property type="match status" value="1"/>
</dbReference>
<dbReference type="Pfam" id="PF00672">
    <property type="entry name" value="HAMP"/>
    <property type="match status" value="1"/>
</dbReference>
<evidence type="ECO:0000256" key="10">
    <source>
        <dbReference type="SAM" id="Phobius"/>
    </source>
</evidence>
<dbReference type="PANTHER" id="PTHR32089:SF112">
    <property type="entry name" value="LYSOZYME-LIKE PROTEIN-RELATED"/>
    <property type="match status" value="1"/>
</dbReference>
<evidence type="ECO:0000256" key="9">
    <source>
        <dbReference type="PROSITE-ProRule" id="PRU00284"/>
    </source>
</evidence>
<evidence type="ECO:0000256" key="3">
    <source>
        <dbReference type="ARBA" id="ARBA00022500"/>
    </source>
</evidence>
<evidence type="ECO:0000256" key="2">
    <source>
        <dbReference type="ARBA" id="ARBA00022475"/>
    </source>
</evidence>